<reference evidence="1" key="1">
    <citation type="submission" date="2014-11" db="EMBL/GenBank/DDBJ databases">
        <authorList>
            <person name="Amaro Gonzalez C."/>
        </authorList>
    </citation>
    <scope>NUCLEOTIDE SEQUENCE</scope>
</reference>
<proteinExistence type="predicted"/>
<sequence length="39" mass="4555">MLTHCSKSMMVLLICQKKLCISIHTSKTMKDMELTYFIC</sequence>
<accession>A0A0E9SA31</accession>
<dbReference type="AlphaFoldDB" id="A0A0E9SA31"/>
<protein>
    <submittedName>
        <fullName evidence="1">Uncharacterized protein</fullName>
    </submittedName>
</protein>
<name>A0A0E9SA31_ANGAN</name>
<dbReference type="EMBL" id="GBXM01071214">
    <property type="protein sequence ID" value="JAH37363.1"/>
    <property type="molecule type" value="Transcribed_RNA"/>
</dbReference>
<organism evidence="1">
    <name type="scientific">Anguilla anguilla</name>
    <name type="common">European freshwater eel</name>
    <name type="synonym">Muraena anguilla</name>
    <dbReference type="NCBI Taxonomy" id="7936"/>
    <lineage>
        <taxon>Eukaryota</taxon>
        <taxon>Metazoa</taxon>
        <taxon>Chordata</taxon>
        <taxon>Craniata</taxon>
        <taxon>Vertebrata</taxon>
        <taxon>Euteleostomi</taxon>
        <taxon>Actinopterygii</taxon>
        <taxon>Neopterygii</taxon>
        <taxon>Teleostei</taxon>
        <taxon>Anguilliformes</taxon>
        <taxon>Anguillidae</taxon>
        <taxon>Anguilla</taxon>
    </lineage>
</organism>
<evidence type="ECO:0000313" key="1">
    <source>
        <dbReference type="EMBL" id="JAH37363.1"/>
    </source>
</evidence>
<reference evidence="1" key="2">
    <citation type="journal article" date="2015" name="Fish Shellfish Immunol.">
        <title>Early steps in the European eel (Anguilla anguilla)-Vibrio vulnificus interaction in the gills: Role of the RtxA13 toxin.</title>
        <authorList>
            <person name="Callol A."/>
            <person name="Pajuelo D."/>
            <person name="Ebbesson L."/>
            <person name="Teles M."/>
            <person name="MacKenzie S."/>
            <person name="Amaro C."/>
        </authorList>
    </citation>
    <scope>NUCLEOTIDE SEQUENCE</scope>
</reference>